<dbReference type="PANTHER" id="PTHR12547">
    <property type="entry name" value="CCCH ZINC FINGER/TIS11-RELATED"/>
    <property type="match status" value="1"/>
</dbReference>
<feature type="zinc finger region" description="C3H1-type" evidence="5">
    <location>
        <begin position="14"/>
        <end position="40"/>
    </location>
</feature>
<evidence type="ECO:0000313" key="7">
    <source>
        <dbReference type="EMBL" id="GAA0178547.1"/>
    </source>
</evidence>
<keyword evidence="1 5" id="KW-0479">Metal-binding</keyword>
<dbReference type="AlphaFoldDB" id="A0AAV3RKY6"/>
<keyword evidence="3 5" id="KW-0863">Zinc-finger</keyword>
<dbReference type="GO" id="GO:0003729">
    <property type="term" value="F:mRNA binding"/>
    <property type="evidence" value="ECO:0007669"/>
    <property type="project" value="InterPro"/>
</dbReference>
<feature type="domain" description="C3H1-type" evidence="6">
    <location>
        <begin position="14"/>
        <end position="40"/>
    </location>
</feature>
<proteinExistence type="predicted"/>
<keyword evidence="8" id="KW-1185">Reference proteome</keyword>
<evidence type="ECO:0000313" key="8">
    <source>
        <dbReference type="Proteomes" id="UP001454036"/>
    </source>
</evidence>
<reference evidence="7 8" key="1">
    <citation type="submission" date="2024-01" db="EMBL/GenBank/DDBJ databases">
        <title>The complete chloroplast genome sequence of Lithospermum erythrorhizon: insights into the phylogenetic relationship among Boraginaceae species and the maternal lineages of purple gromwells.</title>
        <authorList>
            <person name="Okada T."/>
            <person name="Watanabe K."/>
        </authorList>
    </citation>
    <scope>NUCLEOTIDE SEQUENCE [LARGE SCALE GENOMIC DNA]</scope>
</reference>
<dbReference type="InterPro" id="IPR045877">
    <property type="entry name" value="ZFP36-like"/>
</dbReference>
<comment type="caution">
    <text evidence="7">The sequence shown here is derived from an EMBL/GenBank/DDBJ whole genome shotgun (WGS) entry which is preliminary data.</text>
</comment>
<gene>
    <name evidence="7" type="ORF">LIER_29852</name>
</gene>
<dbReference type="InterPro" id="IPR000571">
    <property type="entry name" value="Znf_CCCH"/>
</dbReference>
<dbReference type="SMART" id="SM00356">
    <property type="entry name" value="ZnF_C3H1"/>
    <property type="match status" value="2"/>
</dbReference>
<dbReference type="SUPFAM" id="SSF90229">
    <property type="entry name" value="CCCH zinc finger"/>
    <property type="match status" value="2"/>
</dbReference>
<feature type="zinc finger region" description="C3H1-type" evidence="5">
    <location>
        <begin position="78"/>
        <end position="106"/>
    </location>
</feature>
<keyword evidence="2" id="KW-0677">Repeat</keyword>
<dbReference type="Proteomes" id="UP001454036">
    <property type="component" value="Unassembled WGS sequence"/>
</dbReference>
<protein>
    <recommendedName>
        <fullName evidence="6">C3H1-type domain-containing protein</fullName>
    </recommendedName>
</protein>
<evidence type="ECO:0000256" key="2">
    <source>
        <dbReference type="ARBA" id="ARBA00022737"/>
    </source>
</evidence>
<dbReference type="EMBL" id="BAABME010010423">
    <property type="protein sequence ID" value="GAA0178547.1"/>
    <property type="molecule type" value="Genomic_DNA"/>
</dbReference>
<dbReference type="PROSITE" id="PS50103">
    <property type="entry name" value="ZF_C3H1"/>
    <property type="match status" value="2"/>
</dbReference>
<evidence type="ECO:0000256" key="1">
    <source>
        <dbReference type="ARBA" id="ARBA00022723"/>
    </source>
</evidence>
<dbReference type="PANTHER" id="PTHR12547:SF18">
    <property type="entry name" value="PROTEIN TIS11"/>
    <property type="match status" value="1"/>
</dbReference>
<name>A0AAV3RKY6_LITER</name>
<evidence type="ECO:0000256" key="5">
    <source>
        <dbReference type="PROSITE-ProRule" id="PRU00723"/>
    </source>
</evidence>
<sequence length="178" mass="20601">MHEMGQSFEGQRMENRVKYCKWTFETCPYGQKCQFVHNVEDNSKRVLEGSRDAIVLGGQTRRGQEFDKMNDFKFIERTRKTKLCHKFEKFGSCRFGGDCNYAHGKGELKSLGSVSNLGSEPNAFAANLLTTLPKNHSSRRTGFNSFGLEMKRKKSWFDWDVEKISRIYADWIDLAPAY</sequence>
<keyword evidence="4 5" id="KW-0862">Zinc</keyword>
<evidence type="ECO:0000256" key="3">
    <source>
        <dbReference type="ARBA" id="ARBA00022771"/>
    </source>
</evidence>
<dbReference type="InterPro" id="IPR036855">
    <property type="entry name" value="Znf_CCCH_sf"/>
</dbReference>
<evidence type="ECO:0000256" key="4">
    <source>
        <dbReference type="ARBA" id="ARBA00022833"/>
    </source>
</evidence>
<feature type="domain" description="C3H1-type" evidence="6">
    <location>
        <begin position="78"/>
        <end position="106"/>
    </location>
</feature>
<organism evidence="7 8">
    <name type="scientific">Lithospermum erythrorhizon</name>
    <name type="common">Purple gromwell</name>
    <name type="synonym">Lithospermum officinale var. erythrorhizon</name>
    <dbReference type="NCBI Taxonomy" id="34254"/>
    <lineage>
        <taxon>Eukaryota</taxon>
        <taxon>Viridiplantae</taxon>
        <taxon>Streptophyta</taxon>
        <taxon>Embryophyta</taxon>
        <taxon>Tracheophyta</taxon>
        <taxon>Spermatophyta</taxon>
        <taxon>Magnoliopsida</taxon>
        <taxon>eudicotyledons</taxon>
        <taxon>Gunneridae</taxon>
        <taxon>Pentapetalae</taxon>
        <taxon>asterids</taxon>
        <taxon>lamiids</taxon>
        <taxon>Boraginales</taxon>
        <taxon>Boraginaceae</taxon>
        <taxon>Boraginoideae</taxon>
        <taxon>Lithospermeae</taxon>
        <taxon>Lithospermum</taxon>
    </lineage>
</organism>
<evidence type="ECO:0000259" key="6">
    <source>
        <dbReference type="PROSITE" id="PS50103"/>
    </source>
</evidence>
<dbReference type="GO" id="GO:0008270">
    <property type="term" value="F:zinc ion binding"/>
    <property type="evidence" value="ECO:0007669"/>
    <property type="project" value="UniProtKB-KW"/>
</dbReference>
<dbReference type="Gene3D" id="4.10.1000.10">
    <property type="entry name" value="Zinc finger, CCCH-type"/>
    <property type="match status" value="2"/>
</dbReference>
<dbReference type="Pfam" id="PF00642">
    <property type="entry name" value="zf-CCCH"/>
    <property type="match status" value="1"/>
</dbReference>
<accession>A0AAV3RKY6</accession>